<feature type="domain" description="CobW C-terminal" evidence="7">
    <location>
        <begin position="505"/>
        <end position="590"/>
    </location>
</feature>
<dbReference type="STRING" id="197461.A3843_11935"/>
<dbReference type="SUPFAM" id="SSF52540">
    <property type="entry name" value="P-loop containing nucleoside triphosphate hydrolases"/>
    <property type="match status" value="1"/>
</dbReference>
<dbReference type="Pfam" id="PF02492">
    <property type="entry name" value="cobW"/>
    <property type="match status" value="1"/>
</dbReference>
<dbReference type="GO" id="GO:0016787">
    <property type="term" value="F:hydrolase activity"/>
    <property type="evidence" value="ECO:0007669"/>
    <property type="project" value="UniProtKB-KW"/>
</dbReference>
<dbReference type="InterPro" id="IPR011629">
    <property type="entry name" value="CobW-like_C"/>
</dbReference>
<reference evidence="8 9" key="1">
    <citation type="submission" date="2016-03" db="EMBL/GenBank/DDBJ databases">
        <title>Genome sequence of Nesiotobacter sp. nov., a moderately halophilic alphaproteobacterium isolated from the Yellow Sea, China.</title>
        <authorList>
            <person name="Zhang G."/>
            <person name="Zhang R."/>
        </authorList>
    </citation>
    <scope>NUCLEOTIDE SEQUENCE [LARGE SCALE GENOMIC DNA]</scope>
    <source>
        <strain evidence="8 9">WB1-6</strain>
    </source>
</reference>
<organism evidence="8 9">
    <name type="scientific">Pseudovibrio exalbescens</name>
    <dbReference type="NCBI Taxonomy" id="197461"/>
    <lineage>
        <taxon>Bacteria</taxon>
        <taxon>Pseudomonadati</taxon>
        <taxon>Pseudomonadota</taxon>
        <taxon>Alphaproteobacteria</taxon>
        <taxon>Hyphomicrobiales</taxon>
        <taxon>Stappiaceae</taxon>
        <taxon>Pseudovibrio</taxon>
    </lineage>
</organism>
<proteinExistence type="inferred from homology"/>
<dbReference type="InterPro" id="IPR051316">
    <property type="entry name" value="Zinc-reg_GTPase_activator"/>
</dbReference>
<evidence type="ECO:0000313" key="8">
    <source>
        <dbReference type="EMBL" id="OKL43816.1"/>
    </source>
</evidence>
<dbReference type="EMBL" id="LVVZ01000018">
    <property type="protein sequence ID" value="OKL43816.1"/>
    <property type="molecule type" value="Genomic_DNA"/>
</dbReference>
<evidence type="ECO:0000256" key="4">
    <source>
        <dbReference type="ARBA" id="ARBA00034320"/>
    </source>
</evidence>
<keyword evidence="1" id="KW-0547">Nucleotide-binding</keyword>
<dbReference type="Gene3D" id="3.30.1220.10">
    <property type="entry name" value="CobW-like, C-terminal domain"/>
    <property type="match status" value="1"/>
</dbReference>
<evidence type="ECO:0000256" key="1">
    <source>
        <dbReference type="ARBA" id="ARBA00022741"/>
    </source>
</evidence>
<dbReference type="CDD" id="cd03112">
    <property type="entry name" value="CobW-like"/>
    <property type="match status" value="1"/>
</dbReference>
<dbReference type="SMART" id="SM00833">
    <property type="entry name" value="CobW_C"/>
    <property type="match status" value="1"/>
</dbReference>
<keyword evidence="3" id="KW-0143">Chaperone</keyword>
<dbReference type="InterPro" id="IPR003495">
    <property type="entry name" value="CobW/HypB/UreG_nucleotide-bd"/>
</dbReference>
<comment type="caution">
    <text evidence="8">The sequence shown here is derived from an EMBL/GenBank/DDBJ whole genome shotgun (WGS) entry which is preliminary data.</text>
</comment>
<dbReference type="Pfam" id="PF07683">
    <property type="entry name" value="CobW_C"/>
    <property type="match status" value="1"/>
</dbReference>
<keyword evidence="2" id="KW-0378">Hydrolase</keyword>
<dbReference type="PANTHER" id="PTHR13748:SF62">
    <property type="entry name" value="COBW DOMAIN-CONTAINING PROTEIN"/>
    <property type="match status" value="1"/>
</dbReference>
<sequence>MPRAAMMRINFIPGVRQRLGWRGMRACPQAPMGLTARIEDRTGIYGLYPSTEQQVGKEGVATFSLFYFPEPEDDIINAYSLAAGFAAYDASYLDRLRDFPIHTEFAQLFHIGEIEVRLAPDDQLTLSLIAPQRDRTIAVEGITARLHGTHQTLVEPGGLDQDLPCHDLAYPFFEILAASLAYAFEQAPTALQCEQTDHVKRGFDTAGEVWQKLDPEHTLDALRLGWTFSANGSHPTFAPIDPREWSRDSNAAARYEQAKWWNPMVPGARHSMDKSTMGIEEKPKLILLTGFLGAGKTTYLSHFIEHQAARNQFVAIIQNEIGEKGLDARLLGQHYAVEEIDEGCVCCTLIDNLTAAIDLICQSYQPDFIVVETTGLANPANLLSELSELEDRLEFSSVTCILDALNANIGLETYDIMRDQIAVADTILINKVDLAAAPQVEALKQTIHHLNPFGRVHLTTDGDISPRTLYGVNFEGPQKIAAPTPCGCSHDGHEHHCATHHHYGISSKIWHPSRQIEKDALEAFLLALPPTVLRVKGLVRLGQENGLWVCQHVPNSVQLTRYRGTDAPAEFLVFIGEDLEEPLARVDDAVSVRLAAPA</sequence>
<evidence type="ECO:0000256" key="2">
    <source>
        <dbReference type="ARBA" id="ARBA00022801"/>
    </source>
</evidence>
<keyword evidence="9" id="KW-1185">Reference proteome</keyword>
<protein>
    <recommendedName>
        <fullName evidence="7">CobW C-terminal domain-containing protein</fullName>
    </recommendedName>
</protein>
<dbReference type="GO" id="GO:0000166">
    <property type="term" value="F:nucleotide binding"/>
    <property type="evidence" value="ECO:0007669"/>
    <property type="project" value="UniProtKB-KW"/>
</dbReference>
<dbReference type="Gene3D" id="3.40.50.300">
    <property type="entry name" value="P-loop containing nucleotide triphosphate hydrolases"/>
    <property type="match status" value="1"/>
</dbReference>
<dbReference type="Proteomes" id="UP000185783">
    <property type="component" value="Unassembled WGS sequence"/>
</dbReference>
<evidence type="ECO:0000256" key="6">
    <source>
        <dbReference type="ARBA" id="ARBA00049117"/>
    </source>
</evidence>
<evidence type="ECO:0000256" key="5">
    <source>
        <dbReference type="ARBA" id="ARBA00045658"/>
    </source>
</evidence>
<accession>A0A1U7JGD5</accession>
<dbReference type="InterPro" id="IPR027417">
    <property type="entry name" value="P-loop_NTPase"/>
</dbReference>
<comment type="catalytic activity">
    <reaction evidence="6">
        <text>GTP + H2O = GDP + phosphate + H(+)</text>
        <dbReference type="Rhea" id="RHEA:19669"/>
        <dbReference type="ChEBI" id="CHEBI:15377"/>
        <dbReference type="ChEBI" id="CHEBI:15378"/>
        <dbReference type="ChEBI" id="CHEBI:37565"/>
        <dbReference type="ChEBI" id="CHEBI:43474"/>
        <dbReference type="ChEBI" id="CHEBI:58189"/>
    </reaction>
    <physiologicalReaction direction="left-to-right" evidence="6">
        <dbReference type="Rhea" id="RHEA:19670"/>
    </physiologicalReaction>
</comment>
<dbReference type="AlphaFoldDB" id="A0A1U7JGD5"/>
<gene>
    <name evidence="8" type="ORF">A3843_11935</name>
</gene>
<dbReference type="PANTHER" id="PTHR13748">
    <property type="entry name" value="COBW-RELATED"/>
    <property type="match status" value="1"/>
</dbReference>
<comment type="function">
    <text evidence="5">Zinc chaperone that directly transfers zinc cofactor to target proteins, thereby activating them. Zinc is transferred from the CXCC motif in the GTPase domain to the zinc binding site in target proteins in a process requiring GTP hydrolysis.</text>
</comment>
<name>A0A1U7JGD5_9HYPH</name>
<dbReference type="InterPro" id="IPR036627">
    <property type="entry name" value="CobW-likC_sf"/>
</dbReference>
<evidence type="ECO:0000256" key="3">
    <source>
        <dbReference type="ARBA" id="ARBA00023186"/>
    </source>
</evidence>
<evidence type="ECO:0000313" key="9">
    <source>
        <dbReference type="Proteomes" id="UP000185783"/>
    </source>
</evidence>
<evidence type="ECO:0000259" key="7">
    <source>
        <dbReference type="SMART" id="SM00833"/>
    </source>
</evidence>
<dbReference type="SUPFAM" id="SSF90002">
    <property type="entry name" value="Hypothetical protein YjiA, C-terminal domain"/>
    <property type="match status" value="1"/>
</dbReference>
<dbReference type="GO" id="GO:0005737">
    <property type="term" value="C:cytoplasm"/>
    <property type="evidence" value="ECO:0007669"/>
    <property type="project" value="TreeGrafter"/>
</dbReference>
<comment type="similarity">
    <text evidence="4">Belongs to the SIMIBI class G3E GTPase family. ZNG1 subfamily.</text>
</comment>